<dbReference type="EMBL" id="JBDXSU010000015">
    <property type="protein sequence ID" value="MFB5191907.1"/>
    <property type="molecule type" value="Genomic_DNA"/>
</dbReference>
<organism evidence="2 3">
    <name type="scientific">Alicyclobacillus fastidiosus</name>
    <dbReference type="NCBI Taxonomy" id="392011"/>
    <lineage>
        <taxon>Bacteria</taxon>
        <taxon>Bacillati</taxon>
        <taxon>Bacillota</taxon>
        <taxon>Bacilli</taxon>
        <taxon>Bacillales</taxon>
        <taxon>Alicyclobacillaceae</taxon>
        <taxon>Alicyclobacillus</taxon>
    </lineage>
</organism>
<evidence type="ECO:0000313" key="2">
    <source>
        <dbReference type="EMBL" id="MFB5191907.1"/>
    </source>
</evidence>
<dbReference type="PANTHER" id="PTHR38032">
    <property type="entry name" value="POLYMERASE-RELATED"/>
    <property type="match status" value="1"/>
</dbReference>
<name>A0ABV5AI61_9BACL</name>
<evidence type="ECO:0000313" key="3">
    <source>
        <dbReference type="Proteomes" id="UP001579974"/>
    </source>
</evidence>
<dbReference type="Pfam" id="PF03961">
    <property type="entry name" value="FapA"/>
    <property type="match status" value="2"/>
</dbReference>
<dbReference type="PANTHER" id="PTHR38032:SF1">
    <property type="entry name" value="RNA-BINDING PROTEIN KHPB N-TERMINAL DOMAIN-CONTAINING PROTEIN"/>
    <property type="match status" value="1"/>
</dbReference>
<evidence type="ECO:0000259" key="1">
    <source>
        <dbReference type="SMART" id="SM01245"/>
    </source>
</evidence>
<dbReference type="Pfam" id="PF20250">
    <property type="entry name" value="FapA_N"/>
    <property type="match status" value="1"/>
</dbReference>
<feature type="domain" description="RNA-binding protein KhpB N-terminal" evidence="1">
    <location>
        <begin position="6"/>
        <end position="55"/>
    </location>
</feature>
<sequence length="682" mass="75268">MLGVIVTRGKTIDDAIHKAAQQLNVSEDAIEYEVVSKGSRRLFMSRSAVIQATVKKQTPKDMTPTDEISSESIHENYVASPEAEKHASEASTSDKDVSTEGLAWVKNGQISCKNGIYHYALLTPCNGVVLLVNGQSVSGTTVITEDDVIDVKLQHEHFESKMNLTISPDKMKVILEIIPGYWMFRHLKDKSPSRELSLEVTESKQVKNDMTELSIYKELEKLGVRFGFDKNQIKLACTANEPAKFIVAQGIQPIFGQDGMFELVSKKRNEQKDLFSLSEHIDWKERFSLPSVKAGEVIGHRIPARPGVNGKNVFNEEVAAPQVRELTIVTEEGTALHSSKQSVIATTAGRIKVQQRPNNALSFRVLPQYVHNGDVNVESGNIRFRGDVYILGNVDEGMTVESGGNLHITGMVTNATVITGGDVVINGSVIGTDIICGHTHLFWDRMLPTFKFIHQDLTKVIGAARQLEKNQAFTRADIASKGLQPLIKLLTEIKFKDLPIKIREISEPVKRQKESFGPDVSRIVDFLEKAFHYFHPHVAELKQLESLAEFMASVIASIEYDANKKMNIQVKSLTNSSIKSAWNVVVERLCYGSNIYCKGGVQVRGILRGGSVHAGDFIESKEIGSSGGSRTEVQVVNERGYIAAELIGTDTTVRISGAAKKLISAETSVRARLNTLGDLVLR</sequence>
<dbReference type="InterPro" id="IPR032782">
    <property type="entry name" value="KhpB_N"/>
</dbReference>
<dbReference type="SUPFAM" id="SSF63848">
    <property type="entry name" value="Cell-division inhibitor MinC, C-terminal domain"/>
    <property type="match status" value="1"/>
</dbReference>
<dbReference type="Gene3D" id="3.30.30.80">
    <property type="entry name" value="probable RNA-binding protein from clostridium symbiosum atcc 14940"/>
    <property type="match status" value="1"/>
</dbReference>
<accession>A0ABV5AI61</accession>
<dbReference type="InterPro" id="IPR046865">
    <property type="entry name" value="FapA_b_solenoid"/>
</dbReference>
<dbReference type="SMART" id="SM01245">
    <property type="entry name" value="Jag_N"/>
    <property type="match status" value="1"/>
</dbReference>
<dbReference type="InterPro" id="IPR046866">
    <property type="entry name" value="FapA_N"/>
</dbReference>
<dbReference type="InterPro" id="IPR038247">
    <property type="entry name" value="Jag_N_dom_sf"/>
</dbReference>
<comment type="caution">
    <text evidence="2">The sequence shown here is derived from an EMBL/GenBank/DDBJ whole genome shotgun (WGS) entry which is preliminary data.</text>
</comment>
<gene>
    <name evidence="2" type="ORF">KKP3000_000695</name>
</gene>
<dbReference type="InterPro" id="IPR036145">
    <property type="entry name" value="MinC_C_sf"/>
</dbReference>
<dbReference type="Proteomes" id="UP001579974">
    <property type="component" value="Unassembled WGS sequence"/>
</dbReference>
<reference evidence="2 3" key="1">
    <citation type="journal article" date="2024" name="Int. J. Mol. Sci.">
        <title>Exploration of Alicyclobacillus spp. Genome in Search of Antibiotic Resistance.</title>
        <authorList>
            <person name="Bucka-Kolendo J."/>
            <person name="Kiousi D.E."/>
            <person name="Dekowska A."/>
            <person name="Mikolajczuk-Szczyrba A."/>
            <person name="Karadedos D.M."/>
            <person name="Michael P."/>
            <person name="Galanis A."/>
            <person name="Sokolowska B."/>
        </authorList>
    </citation>
    <scope>NUCLEOTIDE SEQUENCE [LARGE SCALE GENOMIC DNA]</scope>
    <source>
        <strain evidence="2 3">KKP 3000</strain>
    </source>
</reference>
<dbReference type="Pfam" id="PF14804">
    <property type="entry name" value="Jag_N"/>
    <property type="match status" value="1"/>
</dbReference>
<dbReference type="RefSeq" id="WP_275475020.1">
    <property type="nucleotide sequence ID" value="NZ_CP162940.1"/>
</dbReference>
<keyword evidence="3" id="KW-1185">Reference proteome</keyword>
<proteinExistence type="predicted"/>
<dbReference type="InterPro" id="IPR005646">
    <property type="entry name" value="FapA"/>
</dbReference>
<protein>
    <submittedName>
        <fullName evidence="2">FapA family protein</fullName>
    </submittedName>
</protein>